<comment type="pathway">
    <text evidence="1">Bacterial outer membrane biogenesis; LPS O-antigen biosynthesis.</text>
</comment>
<proteinExistence type="inferred from homology"/>
<organism evidence="4 5">
    <name type="scientific">Phyllobacterium leguminum</name>
    <dbReference type="NCBI Taxonomy" id="314237"/>
    <lineage>
        <taxon>Bacteria</taxon>
        <taxon>Pseudomonadati</taxon>
        <taxon>Pseudomonadota</taxon>
        <taxon>Alphaproteobacteria</taxon>
        <taxon>Hyphomicrobiales</taxon>
        <taxon>Phyllobacteriaceae</taxon>
        <taxon>Phyllobacterium</taxon>
    </lineage>
</organism>
<dbReference type="InterPro" id="IPR036291">
    <property type="entry name" value="NAD(P)-bd_dom_sf"/>
</dbReference>
<dbReference type="Proteomes" id="UP000247454">
    <property type="component" value="Unassembled WGS sequence"/>
</dbReference>
<dbReference type="AlphaFoldDB" id="A0A318STG4"/>
<reference evidence="4 5" key="1">
    <citation type="submission" date="2018-06" db="EMBL/GenBank/DDBJ databases">
        <title>Genomic Encyclopedia of Type Strains, Phase III (KMG-III): the genomes of soil and plant-associated and newly described type strains.</title>
        <authorList>
            <person name="Whitman W."/>
        </authorList>
    </citation>
    <scope>NUCLEOTIDE SEQUENCE [LARGE SCALE GENOMIC DNA]</scope>
    <source>
        <strain evidence="4 5">ORS 1419</strain>
    </source>
</reference>
<evidence type="ECO:0000256" key="2">
    <source>
        <dbReference type="ARBA" id="ARBA00007637"/>
    </source>
</evidence>
<feature type="domain" description="NAD-dependent epimerase/dehydratase" evidence="3">
    <location>
        <begin position="5"/>
        <end position="232"/>
    </location>
</feature>
<gene>
    <name evidence="4" type="ORF">C7477_1344</name>
</gene>
<evidence type="ECO:0000313" key="4">
    <source>
        <dbReference type="EMBL" id="PYE85241.1"/>
    </source>
</evidence>
<evidence type="ECO:0000313" key="5">
    <source>
        <dbReference type="Proteomes" id="UP000247454"/>
    </source>
</evidence>
<keyword evidence="5" id="KW-1185">Reference proteome</keyword>
<dbReference type="EMBL" id="QJTF01000034">
    <property type="protein sequence ID" value="PYE85241.1"/>
    <property type="molecule type" value="Genomic_DNA"/>
</dbReference>
<accession>A0A318STG4</accession>
<name>A0A318STG4_9HYPH</name>
<dbReference type="Pfam" id="PF01370">
    <property type="entry name" value="Epimerase"/>
    <property type="match status" value="1"/>
</dbReference>
<dbReference type="Gene3D" id="3.40.50.720">
    <property type="entry name" value="NAD(P)-binding Rossmann-like Domain"/>
    <property type="match status" value="1"/>
</dbReference>
<dbReference type="PANTHER" id="PTHR43000">
    <property type="entry name" value="DTDP-D-GLUCOSE 4,6-DEHYDRATASE-RELATED"/>
    <property type="match status" value="1"/>
</dbReference>
<sequence>MAPRIIVTGGSGFIGSRVCAKLAADGWEVQSWTRGRTKRDSTSSADRIECLKIDIYDEAAVRTALKEAGAKQMIHLAWGGLPNYLSCHHMDTELVRQIGFVRSVIEGGIEHLTLTGTCFEYGARDGELREDMDGRPTNPYGYAKLALLRYVEFLRREMPFSYRWLRLFYMYGEGQGPTSLYTLLRAAYARGDPTFDMSDGHQIRDFMPVGEVVSKIIALHAADVPDGVFNVCSGHPVSVRQQVEKWISDWGYDVQLNLGKLPIPPYEQLAFWGSNDKTNFMVMEKN</sequence>
<evidence type="ECO:0000256" key="1">
    <source>
        <dbReference type="ARBA" id="ARBA00005125"/>
    </source>
</evidence>
<dbReference type="RefSeq" id="WP_181418462.1">
    <property type="nucleotide sequence ID" value="NZ_QJTF01000034.1"/>
</dbReference>
<dbReference type="SUPFAM" id="SSF51735">
    <property type="entry name" value="NAD(P)-binding Rossmann-fold domains"/>
    <property type="match status" value="1"/>
</dbReference>
<protein>
    <submittedName>
        <fullName evidence="4">dTDP-6-deoxy-L-talose 4-dehydrogenase (NAD+)</fullName>
    </submittedName>
</protein>
<comment type="similarity">
    <text evidence="2">Belongs to the NAD(P)-dependent epimerase/dehydratase family.</text>
</comment>
<evidence type="ECO:0000259" key="3">
    <source>
        <dbReference type="Pfam" id="PF01370"/>
    </source>
</evidence>
<comment type="caution">
    <text evidence="4">The sequence shown here is derived from an EMBL/GenBank/DDBJ whole genome shotgun (WGS) entry which is preliminary data.</text>
</comment>
<dbReference type="InterPro" id="IPR001509">
    <property type="entry name" value="Epimerase_deHydtase"/>
</dbReference>
<dbReference type="Gene3D" id="3.90.25.10">
    <property type="entry name" value="UDP-galactose 4-epimerase, domain 1"/>
    <property type="match status" value="1"/>
</dbReference>